<keyword evidence="2" id="KW-1185">Reference proteome</keyword>
<accession>A0A8E2JYX5</accession>
<dbReference type="AlphaFoldDB" id="A0A8E2JYX5"/>
<dbReference type="OrthoDB" id="5118255at2759"/>
<dbReference type="EMBL" id="KV748542">
    <property type="protein sequence ID" value="OCL14735.1"/>
    <property type="molecule type" value="Genomic_DNA"/>
</dbReference>
<sequence length="192" mass="21464">MHTLREINTNSIVDILDPDFRSVDFSEDGPQLTVATHLRKDTQYGSLGYWMASNSCLSEEEREAYPKNLDIDTVHTPWRDEVYVFWNHVFYDVMNFLETVSCSVGHFHPPNHTAFSLPLSTPDEEHGGAESLALVKKWDTSVLLIPAHLAPGVKIRTTTIQLGSDGEMLECAQGTFSADSGGDLVPQERRKG</sequence>
<evidence type="ECO:0000313" key="1">
    <source>
        <dbReference type="EMBL" id="OCL14735.1"/>
    </source>
</evidence>
<dbReference type="Proteomes" id="UP000250140">
    <property type="component" value="Unassembled WGS sequence"/>
</dbReference>
<proteinExistence type="predicted"/>
<organism evidence="1 2">
    <name type="scientific">Glonium stellatum</name>
    <dbReference type="NCBI Taxonomy" id="574774"/>
    <lineage>
        <taxon>Eukaryota</taxon>
        <taxon>Fungi</taxon>
        <taxon>Dikarya</taxon>
        <taxon>Ascomycota</taxon>
        <taxon>Pezizomycotina</taxon>
        <taxon>Dothideomycetes</taxon>
        <taxon>Pleosporomycetidae</taxon>
        <taxon>Gloniales</taxon>
        <taxon>Gloniaceae</taxon>
        <taxon>Glonium</taxon>
    </lineage>
</organism>
<name>A0A8E2JYX5_9PEZI</name>
<protein>
    <submittedName>
        <fullName evidence="1">Uncharacterized protein</fullName>
    </submittedName>
</protein>
<reference evidence="1 2" key="1">
    <citation type="journal article" date="2016" name="Nat. Commun.">
        <title>Ectomycorrhizal ecology is imprinted in the genome of the dominant symbiotic fungus Cenococcum geophilum.</title>
        <authorList>
            <consortium name="DOE Joint Genome Institute"/>
            <person name="Peter M."/>
            <person name="Kohler A."/>
            <person name="Ohm R.A."/>
            <person name="Kuo A."/>
            <person name="Krutzmann J."/>
            <person name="Morin E."/>
            <person name="Arend M."/>
            <person name="Barry K.W."/>
            <person name="Binder M."/>
            <person name="Choi C."/>
            <person name="Clum A."/>
            <person name="Copeland A."/>
            <person name="Grisel N."/>
            <person name="Haridas S."/>
            <person name="Kipfer T."/>
            <person name="LaButti K."/>
            <person name="Lindquist E."/>
            <person name="Lipzen A."/>
            <person name="Maire R."/>
            <person name="Meier B."/>
            <person name="Mihaltcheva S."/>
            <person name="Molinier V."/>
            <person name="Murat C."/>
            <person name="Poggeler S."/>
            <person name="Quandt C.A."/>
            <person name="Sperisen C."/>
            <person name="Tritt A."/>
            <person name="Tisserant E."/>
            <person name="Crous P.W."/>
            <person name="Henrissat B."/>
            <person name="Nehls U."/>
            <person name="Egli S."/>
            <person name="Spatafora J.W."/>
            <person name="Grigoriev I.V."/>
            <person name="Martin F.M."/>
        </authorList>
    </citation>
    <scope>NUCLEOTIDE SEQUENCE [LARGE SCALE GENOMIC DNA]</scope>
    <source>
        <strain evidence="1 2">CBS 207.34</strain>
    </source>
</reference>
<evidence type="ECO:0000313" key="2">
    <source>
        <dbReference type="Proteomes" id="UP000250140"/>
    </source>
</evidence>
<gene>
    <name evidence="1" type="ORF">AOQ84DRAFT_371025</name>
</gene>